<evidence type="ECO:0000313" key="8">
    <source>
        <dbReference type="Proteomes" id="UP000002866"/>
    </source>
</evidence>
<feature type="compositionally biased region" description="Basic and acidic residues" evidence="5">
    <location>
        <begin position="134"/>
        <end position="151"/>
    </location>
</feature>
<evidence type="ECO:0000256" key="4">
    <source>
        <dbReference type="ARBA" id="ARBA00023128"/>
    </source>
</evidence>
<feature type="domain" description="Prokaryotic-type class I peptide chain release factors" evidence="6">
    <location>
        <begin position="42"/>
        <end position="137"/>
    </location>
</feature>
<dbReference type="InParanoid" id="I2H468"/>
<dbReference type="GeneID" id="14496163"/>
<keyword evidence="8" id="KW-1185">Reference proteome</keyword>
<dbReference type="InterPro" id="IPR000352">
    <property type="entry name" value="Pep_chain_release_fac_I"/>
</dbReference>
<evidence type="ECO:0000256" key="3">
    <source>
        <dbReference type="ARBA" id="ARBA00022946"/>
    </source>
</evidence>
<comment type="subcellular location">
    <subcellularLocation>
        <location evidence="1">Mitochondrion</location>
    </subcellularLocation>
</comment>
<keyword evidence="4" id="KW-0496">Mitochondrion</keyword>
<dbReference type="GO" id="GO:0005739">
    <property type="term" value="C:mitochondrion"/>
    <property type="evidence" value="ECO:0007669"/>
    <property type="project" value="UniProtKB-SubCell"/>
</dbReference>
<evidence type="ECO:0000256" key="1">
    <source>
        <dbReference type="ARBA" id="ARBA00004173"/>
    </source>
</evidence>
<dbReference type="AlphaFoldDB" id="I2H468"/>
<dbReference type="OMA" id="FMHGGRG"/>
<dbReference type="EMBL" id="HE806320">
    <property type="protein sequence ID" value="CCH61170.1"/>
    <property type="molecule type" value="Genomic_DNA"/>
</dbReference>
<accession>I2H468</accession>
<evidence type="ECO:0000259" key="6">
    <source>
        <dbReference type="Pfam" id="PF00472"/>
    </source>
</evidence>
<dbReference type="SUPFAM" id="SSF75620">
    <property type="entry name" value="Release factor"/>
    <property type="match status" value="1"/>
</dbReference>
<dbReference type="Proteomes" id="UP000002866">
    <property type="component" value="Chromosome 5"/>
</dbReference>
<dbReference type="PANTHER" id="PTHR46203">
    <property type="entry name" value="PROBABLE PEPTIDE CHAIN RELEASE FACTOR C12ORF65"/>
    <property type="match status" value="1"/>
</dbReference>
<reference evidence="7 8" key="1">
    <citation type="journal article" date="2011" name="Proc. Natl. Acad. Sci. U.S.A.">
        <title>Evolutionary erosion of yeast sex chromosomes by mating-type switching accidents.</title>
        <authorList>
            <person name="Gordon J.L."/>
            <person name="Armisen D."/>
            <person name="Proux-Wera E."/>
            <person name="Oheigeartaigh S.S."/>
            <person name="Byrne K.P."/>
            <person name="Wolfe K.H."/>
        </authorList>
    </citation>
    <scope>NUCLEOTIDE SEQUENCE [LARGE SCALE GENOMIC DNA]</scope>
    <source>
        <strain evidence="8">ATCC 34711 / CBS 6284 / DSM 70876 / NBRC 10599 / NRRL Y-10934 / UCD 77-7</strain>
    </source>
</reference>
<evidence type="ECO:0000313" key="7">
    <source>
        <dbReference type="EMBL" id="CCH61170.1"/>
    </source>
</evidence>
<evidence type="ECO:0000256" key="5">
    <source>
        <dbReference type="SAM" id="MobiDB-lite"/>
    </source>
</evidence>
<proteinExistence type="inferred from homology"/>
<dbReference type="FunCoup" id="I2H468">
    <property type="interactions" value="57"/>
</dbReference>
<keyword evidence="3" id="KW-0809">Transit peptide</keyword>
<dbReference type="InterPro" id="IPR045853">
    <property type="entry name" value="Pep_chain_release_fac_I_sf"/>
</dbReference>
<dbReference type="OrthoDB" id="277888at2759"/>
<dbReference type="GO" id="GO:0003747">
    <property type="term" value="F:translation release factor activity"/>
    <property type="evidence" value="ECO:0007669"/>
    <property type="project" value="InterPro"/>
</dbReference>
<dbReference type="PANTHER" id="PTHR46203:SF1">
    <property type="entry name" value="MITOCHONDRIAL TRANSLATION RELEASE FACTOR IN RESCUE"/>
    <property type="match status" value="1"/>
</dbReference>
<dbReference type="InterPro" id="IPR052405">
    <property type="entry name" value="Mito_Transl_Release_Factor"/>
</dbReference>
<gene>
    <name evidence="7" type="primary">TBLA0E01100</name>
    <name evidence="7" type="ORF">TBLA_0E01100</name>
</gene>
<dbReference type="KEGG" id="tbl:TBLA_0E01100"/>
<sequence length="171" mass="19780">MFCHLNVVRITKPLCRNFNIQNGKVLIKKNKFPPRPKLGADDENDIEETFLHGGRGPGGQKINKTNSKVQLKHLPSGVIITCQETRSRARNRDIAREKLALKLAELKGDTRRQDALVEWEQQSKRSKAKKSRQKHEQAKMNRELERQRELEQEEKLIETMMNATGKAKTTR</sequence>
<feature type="compositionally biased region" description="Basic residues" evidence="5">
    <location>
        <begin position="124"/>
        <end position="133"/>
    </location>
</feature>
<dbReference type="Pfam" id="PF00472">
    <property type="entry name" value="RF-1"/>
    <property type="match status" value="1"/>
</dbReference>
<name>I2H468_HENB6</name>
<dbReference type="Gene3D" id="3.30.160.20">
    <property type="match status" value="1"/>
</dbReference>
<dbReference type="eggNOG" id="KOG2726">
    <property type="taxonomic scope" value="Eukaryota"/>
</dbReference>
<dbReference type="GO" id="GO:0032543">
    <property type="term" value="P:mitochondrial translation"/>
    <property type="evidence" value="ECO:0007669"/>
    <property type="project" value="EnsemblFungi"/>
</dbReference>
<evidence type="ECO:0000256" key="2">
    <source>
        <dbReference type="ARBA" id="ARBA00010835"/>
    </source>
</evidence>
<dbReference type="GO" id="GO:0004045">
    <property type="term" value="F:peptidyl-tRNA hydrolase activity"/>
    <property type="evidence" value="ECO:0007669"/>
    <property type="project" value="EnsemblFungi"/>
</dbReference>
<dbReference type="RefSeq" id="XP_004180689.1">
    <property type="nucleotide sequence ID" value="XM_004180641.1"/>
</dbReference>
<dbReference type="FunFam" id="3.30.160.20:FF:000065">
    <property type="entry name" value="Peptidyl-tRNA hydrolase domain protein"/>
    <property type="match status" value="1"/>
</dbReference>
<organism evidence="7 8">
    <name type="scientific">Henningerozyma blattae (strain ATCC 34711 / CBS 6284 / DSM 70876 / NBRC 10599 / NRRL Y-10934 / UCD 77-7)</name>
    <name type="common">Yeast</name>
    <name type="synonym">Tetrapisispora blattae</name>
    <dbReference type="NCBI Taxonomy" id="1071380"/>
    <lineage>
        <taxon>Eukaryota</taxon>
        <taxon>Fungi</taxon>
        <taxon>Dikarya</taxon>
        <taxon>Ascomycota</taxon>
        <taxon>Saccharomycotina</taxon>
        <taxon>Saccharomycetes</taxon>
        <taxon>Saccharomycetales</taxon>
        <taxon>Saccharomycetaceae</taxon>
        <taxon>Henningerozyma</taxon>
    </lineage>
</organism>
<comment type="similarity">
    <text evidence="2">Belongs to the prokaryotic/mitochondrial release factor family.</text>
</comment>
<dbReference type="HOGENOM" id="CLU_089470_4_0_1"/>
<feature type="region of interest" description="Disordered" evidence="5">
    <location>
        <begin position="117"/>
        <end position="151"/>
    </location>
</feature>
<protein>
    <recommendedName>
        <fullName evidence="6">Prokaryotic-type class I peptide chain release factors domain-containing protein</fullName>
    </recommendedName>
</protein>
<dbReference type="STRING" id="1071380.I2H468"/>